<keyword evidence="6" id="KW-0012">Acyltransferase</keyword>
<dbReference type="OrthoDB" id="9801955at2"/>
<evidence type="ECO:0000313" key="7">
    <source>
        <dbReference type="EMBL" id="SFT01837.1"/>
    </source>
</evidence>
<evidence type="ECO:0000256" key="4">
    <source>
        <dbReference type="ARBA" id="ARBA00022679"/>
    </source>
</evidence>
<name>A0A1I6UKL8_9FLAO</name>
<sequence length="295" mass="35323">MQLLVYLLIYPMLWFTSKLPFPIFYKVSDFVYFIVYRLIGYRKKVVRGNLKLAFPDKNETEIRIIEKKFYHHLCDLFLEMIKSLSISKEEMQKRFKFKNIEVLKAYENQNKSVVLLCGHYASYEWLMSLGYQIRHNGYAVYQPINNKYFDRLVKKIRTRHGAFLISRYDTTKTILQKYREGELALYGLAIDQSPMPSRAKYWREFFGIEVPVFVGAEKIAKGLNCPVLFLDIQKIKRGYYETSFSVISEEPKDLPDYEITDRFTELLEAQIKKKPEYYLWTHKRFKHKDKGPKIN</sequence>
<organism evidence="7 8">
    <name type="scientific">Zhouia amylolytica</name>
    <dbReference type="NCBI Taxonomy" id="376730"/>
    <lineage>
        <taxon>Bacteria</taxon>
        <taxon>Pseudomonadati</taxon>
        <taxon>Bacteroidota</taxon>
        <taxon>Flavobacteriia</taxon>
        <taxon>Flavobacteriales</taxon>
        <taxon>Flavobacteriaceae</taxon>
        <taxon>Zhouia</taxon>
    </lineage>
</organism>
<keyword evidence="4 7" id="KW-0808">Transferase</keyword>
<evidence type="ECO:0000256" key="5">
    <source>
        <dbReference type="ARBA" id="ARBA00023136"/>
    </source>
</evidence>
<dbReference type="PANTHER" id="PTHR30606:SF10">
    <property type="entry name" value="PHOSPHATIDYLINOSITOL MANNOSIDE ACYLTRANSFERASE"/>
    <property type="match status" value="1"/>
</dbReference>
<dbReference type="InterPro" id="IPR004960">
    <property type="entry name" value="LipA_acyltrans"/>
</dbReference>
<evidence type="ECO:0000313" key="8">
    <source>
        <dbReference type="Proteomes" id="UP000183209"/>
    </source>
</evidence>
<dbReference type="EMBL" id="FPAG01000007">
    <property type="protein sequence ID" value="SFT01837.1"/>
    <property type="molecule type" value="Genomic_DNA"/>
</dbReference>
<reference evidence="7 8" key="1">
    <citation type="submission" date="2016-10" db="EMBL/GenBank/DDBJ databases">
        <authorList>
            <person name="de Groot N.N."/>
        </authorList>
    </citation>
    <scope>NUCLEOTIDE SEQUENCE [LARGE SCALE GENOMIC DNA]</scope>
    <source>
        <strain evidence="7 8">CGMCC 1.6114</strain>
    </source>
</reference>
<dbReference type="AlphaFoldDB" id="A0A1I6UKL8"/>
<dbReference type="GO" id="GO:0009247">
    <property type="term" value="P:glycolipid biosynthetic process"/>
    <property type="evidence" value="ECO:0007669"/>
    <property type="project" value="UniProtKB-ARBA"/>
</dbReference>
<evidence type="ECO:0000256" key="1">
    <source>
        <dbReference type="ARBA" id="ARBA00004533"/>
    </source>
</evidence>
<dbReference type="CDD" id="cd07984">
    <property type="entry name" value="LPLAT_LABLAT-like"/>
    <property type="match status" value="1"/>
</dbReference>
<keyword evidence="3" id="KW-0997">Cell inner membrane</keyword>
<dbReference type="RefSeq" id="WP_074979246.1">
    <property type="nucleotide sequence ID" value="NZ_FPAG01000007.1"/>
</dbReference>
<dbReference type="PANTHER" id="PTHR30606">
    <property type="entry name" value="LIPID A BIOSYNTHESIS LAUROYL ACYLTRANSFERASE"/>
    <property type="match status" value="1"/>
</dbReference>
<dbReference type="GO" id="GO:0005886">
    <property type="term" value="C:plasma membrane"/>
    <property type="evidence" value="ECO:0007669"/>
    <property type="project" value="UniProtKB-SubCell"/>
</dbReference>
<dbReference type="Pfam" id="PF03279">
    <property type="entry name" value="Lip_A_acyltrans"/>
    <property type="match status" value="1"/>
</dbReference>
<evidence type="ECO:0000256" key="3">
    <source>
        <dbReference type="ARBA" id="ARBA00022519"/>
    </source>
</evidence>
<evidence type="ECO:0000256" key="6">
    <source>
        <dbReference type="ARBA" id="ARBA00023315"/>
    </source>
</evidence>
<keyword evidence="2" id="KW-1003">Cell membrane</keyword>
<proteinExistence type="predicted"/>
<accession>A0A1I6UKL8</accession>
<gene>
    <name evidence="7" type="ORF">SAMN04487906_2534</name>
</gene>
<dbReference type="PIRSF" id="PIRSF026649">
    <property type="entry name" value="MsbB"/>
    <property type="match status" value="1"/>
</dbReference>
<evidence type="ECO:0000256" key="2">
    <source>
        <dbReference type="ARBA" id="ARBA00022475"/>
    </source>
</evidence>
<comment type="subcellular location">
    <subcellularLocation>
        <location evidence="1">Cell inner membrane</location>
    </subcellularLocation>
</comment>
<dbReference type="Proteomes" id="UP000183209">
    <property type="component" value="Unassembled WGS sequence"/>
</dbReference>
<keyword evidence="5" id="KW-0472">Membrane</keyword>
<protein>
    <submittedName>
        <fullName evidence="7">KDO2-lipid IV(A) lauroyltransferase</fullName>
    </submittedName>
</protein>
<dbReference type="GO" id="GO:0016746">
    <property type="term" value="F:acyltransferase activity"/>
    <property type="evidence" value="ECO:0007669"/>
    <property type="project" value="UniProtKB-KW"/>
</dbReference>